<dbReference type="PRINTS" id="PR00111">
    <property type="entry name" value="ABHYDROLASE"/>
</dbReference>
<sequence length="285" mass="30564">MRTLTGHDGLPLHWREWGADPAQRPQGTLLIVHGLGEHIGRYAHVARRLNAWGWHVVGYDQRGHGASGGARGDIPEADSLQRDLSCAIDAVRSDARMNQGPLVLLGHSMGGAVAASFVAGALVPTEWSRLVDGLVLSSPALDVGMSLVQRGLLATTLPLVPHVAVGNGLNPAWLSRDPAVVEAYKDDPLVHNRITPMLAKMLADTGPSLMGYAARWPVPTLLMWAGADRCVAPAGSASFAAAARKSGDGSGVEAEWFEPLFHEIFNEPEQDQVFDRLKSWLAARF</sequence>
<organism evidence="1 2">
    <name type="scientific">Roseateles depolymerans</name>
    <dbReference type="NCBI Taxonomy" id="76731"/>
    <lineage>
        <taxon>Bacteria</taxon>
        <taxon>Pseudomonadati</taxon>
        <taxon>Pseudomonadota</taxon>
        <taxon>Betaproteobacteria</taxon>
        <taxon>Burkholderiales</taxon>
        <taxon>Sphaerotilaceae</taxon>
        <taxon>Roseateles</taxon>
    </lineage>
</organism>
<dbReference type="Gene3D" id="3.40.50.1820">
    <property type="entry name" value="alpha/beta hydrolase"/>
    <property type="match status" value="1"/>
</dbReference>
<dbReference type="InterPro" id="IPR051044">
    <property type="entry name" value="MAG_DAG_Lipase"/>
</dbReference>
<dbReference type="STRING" id="76731.RD2015_4590"/>
<accession>A0A0U3LVA6</accession>
<evidence type="ECO:0000313" key="1">
    <source>
        <dbReference type="EMBL" id="ALV09031.1"/>
    </source>
</evidence>
<dbReference type="SUPFAM" id="SSF53474">
    <property type="entry name" value="alpha/beta-Hydrolases"/>
    <property type="match status" value="1"/>
</dbReference>
<protein>
    <submittedName>
        <fullName evidence="1">Lysophospholipase</fullName>
    </submittedName>
</protein>
<keyword evidence="2" id="KW-1185">Reference proteome</keyword>
<reference evidence="1 2" key="1">
    <citation type="submission" date="2015-12" db="EMBL/GenBank/DDBJ databases">
        <title>Complete genome of Roseateles depolymerans KCTC 42856.</title>
        <authorList>
            <person name="Kim K.M."/>
        </authorList>
    </citation>
    <scope>NUCLEOTIDE SEQUENCE [LARGE SCALE GENOMIC DNA]</scope>
    <source>
        <strain evidence="1 2">KCTC 42856</strain>
    </source>
</reference>
<dbReference type="InterPro" id="IPR029058">
    <property type="entry name" value="AB_hydrolase_fold"/>
</dbReference>
<gene>
    <name evidence="1" type="ORF">RD2015_4590</name>
</gene>
<dbReference type="PATRIC" id="fig|76731.3.peg.4702"/>
<name>A0A0U3LVA6_9BURK</name>
<dbReference type="PANTHER" id="PTHR11614">
    <property type="entry name" value="PHOSPHOLIPASE-RELATED"/>
    <property type="match status" value="1"/>
</dbReference>
<dbReference type="Pfam" id="PF12146">
    <property type="entry name" value="Hydrolase_4"/>
    <property type="match status" value="1"/>
</dbReference>
<dbReference type="EMBL" id="CP013729">
    <property type="protein sequence ID" value="ALV09031.1"/>
    <property type="molecule type" value="Genomic_DNA"/>
</dbReference>
<proteinExistence type="predicted"/>
<dbReference type="RefSeq" id="WP_232309871.1">
    <property type="nucleotide sequence ID" value="NZ_CP013729.1"/>
</dbReference>
<evidence type="ECO:0000313" key="2">
    <source>
        <dbReference type="Proteomes" id="UP000060699"/>
    </source>
</evidence>
<dbReference type="KEGG" id="rdp:RD2015_4590"/>
<dbReference type="Proteomes" id="UP000060699">
    <property type="component" value="Chromosome"/>
</dbReference>
<dbReference type="InterPro" id="IPR022742">
    <property type="entry name" value="Hydrolase_4"/>
</dbReference>
<dbReference type="AlphaFoldDB" id="A0A0U3LVA6"/>
<dbReference type="InterPro" id="IPR000073">
    <property type="entry name" value="AB_hydrolase_1"/>
</dbReference>